<dbReference type="GO" id="GO:0003724">
    <property type="term" value="F:RNA helicase activity"/>
    <property type="evidence" value="ECO:0007669"/>
    <property type="project" value="InterPro"/>
</dbReference>
<dbReference type="GO" id="GO:0008270">
    <property type="term" value="F:zinc ion binding"/>
    <property type="evidence" value="ECO:0007669"/>
    <property type="project" value="InterPro"/>
</dbReference>
<dbReference type="AlphaFoldDB" id="A0AAN7PPM0"/>
<evidence type="ECO:0000313" key="4">
    <source>
        <dbReference type="EMBL" id="KAK4751713.1"/>
    </source>
</evidence>
<dbReference type="Pfam" id="PF09416">
    <property type="entry name" value="UPF1_Zn_bind"/>
    <property type="match status" value="1"/>
</dbReference>
<comment type="caution">
    <text evidence="1">Lacks conserved residue(s) required for the propagation of feature annotation.</text>
</comment>
<evidence type="ECO:0000256" key="2">
    <source>
        <dbReference type="SAM" id="MobiDB-lite"/>
    </source>
</evidence>
<sequence length="188" mass="20057">MESQPNNLFDTARRGQLHLHILRTSTLRATPIPITPNSGTRSARGLPRPTPSSTPITHGPGRGADQQSDNSPVPVSSSSAAKGRGGGVGSSACGDGSSSQMVNPPTAGMGGLNFEDRADDENYEFGNGDFTEHACRYCGVSNPACVVRCNVPSCRKWFCNSRGNTSGFVITWFKLNIRKFVSIKQHFG</sequence>
<dbReference type="InterPro" id="IPR018999">
    <property type="entry name" value="UPF1_CH/ZBD"/>
</dbReference>
<dbReference type="Proteomes" id="UP001345219">
    <property type="component" value="Chromosome 16"/>
</dbReference>
<feature type="compositionally biased region" description="Low complexity" evidence="2">
    <location>
        <begin position="90"/>
        <end position="99"/>
    </location>
</feature>
<name>A0AAN7PPM0_9MYRT</name>
<evidence type="ECO:0000313" key="5">
    <source>
        <dbReference type="Proteomes" id="UP001345219"/>
    </source>
</evidence>
<dbReference type="EMBL" id="JAXIOK010000016">
    <property type="protein sequence ID" value="KAK4751713.1"/>
    <property type="molecule type" value="Genomic_DNA"/>
</dbReference>
<protein>
    <recommendedName>
        <fullName evidence="3">Upf1 domain-containing protein</fullName>
    </recommendedName>
</protein>
<comment type="caution">
    <text evidence="4">The sequence shown here is derived from an EMBL/GenBank/DDBJ whole genome shotgun (WGS) entry which is preliminary data.</text>
</comment>
<dbReference type="PROSITE" id="PS51997">
    <property type="entry name" value="UPF1_CH_RICH"/>
    <property type="match status" value="1"/>
</dbReference>
<accession>A0AAN7PPM0</accession>
<feature type="compositionally biased region" description="Low complexity" evidence="2">
    <location>
        <begin position="71"/>
        <end position="82"/>
    </location>
</feature>
<evidence type="ECO:0000256" key="1">
    <source>
        <dbReference type="PROSITE-ProRule" id="PRU01341"/>
    </source>
</evidence>
<proteinExistence type="predicted"/>
<reference evidence="4 5" key="1">
    <citation type="journal article" date="2023" name="Hortic Res">
        <title>Pangenome of water caltrop reveals structural variations and asymmetric subgenome divergence after allopolyploidization.</title>
        <authorList>
            <person name="Zhang X."/>
            <person name="Chen Y."/>
            <person name="Wang L."/>
            <person name="Yuan Y."/>
            <person name="Fang M."/>
            <person name="Shi L."/>
            <person name="Lu R."/>
            <person name="Comes H.P."/>
            <person name="Ma Y."/>
            <person name="Chen Y."/>
            <person name="Huang G."/>
            <person name="Zhou Y."/>
            <person name="Zheng Z."/>
            <person name="Qiu Y."/>
        </authorList>
    </citation>
    <scope>NUCLEOTIDE SEQUENCE [LARGE SCALE GENOMIC DNA]</scope>
    <source>
        <tissue evidence="4">Roots</tissue>
    </source>
</reference>
<gene>
    <name evidence="4" type="ORF">SAY87_020511</name>
</gene>
<evidence type="ECO:0000259" key="3">
    <source>
        <dbReference type="PROSITE" id="PS51997"/>
    </source>
</evidence>
<dbReference type="GO" id="GO:0003723">
    <property type="term" value="F:RNA binding"/>
    <property type="evidence" value="ECO:0007669"/>
    <property type="project" value="InterPro"/>
</dbReference>
<dbReference type="GO" id="GO:0005524">
    <property type="term" value="F:ATP binding"/>
    <property type="evidence" value="ECO:0007669"/>
    <property type="project" value="InterPro"/>
</dbReference>
<organism evidence="4 5">
    <name type="scientific">Trapa incisa</name>
    <dbReference type="NCBI Taxonomy" id="236973"/>
    <lineage>
        <taxon>Eukaryota</taxon>
        <taxon>Viridiplantae</taxon>
        <taxon>Streptophyta</taxon>
        <taxon>Embryophyta</taxon>
        <taxon>Tracheophyta</taxon>
        <taxon>Spermatophyta</taxon>
        <taxon>Magnoliopsida</taxon>
        <taxon>eudicotyledons</taxon>
        <taxon>Gunneridae</taxon>
        <taxon>Pentapetalae</taxon>
        <taxon>rosids</taxon>
        <taxon>malvids</taxon>
        <taxon>Myrtales</taxon>
        <taxon>Lythraceae</taxon>
        <taxon>Trapa</taxon>
    </lineage>
</organism>
<feature type="region of interest" description="Disordered" evidence="2">
    <location>
        <begin position="28"/>
        <end position="115"/>
    </location>
</feature>
<dbReference type="GO" id="GO:0005737">
    <property type="term" value="C:cytoplasm"/>
    <property type="evidence" value="ECO:0007669"/>
    <property type="project" value="InterPro"/>
</dbReference>
<keyword evidence="5" id="KW-1185">Reference proteome</keyword>
<dbReference type="GO" id="GO:0000184">
    <property type="term" value="P:nuclear-transcribed mRNA catabolic process, nonsense-mediated decay"/>
    <property type="evidence" value="ECO:0007669"/>
    <property type="project" value="InterPro"/>
</dbReference>
<feature type="domain" description="Upf1" evidence="3">
    <location>
        <begin position="127"/>
        <end position="188"/>
    </location>
</feature>